<dbReference type="Gene3D" id="1.10.10.10">
    <property type="entry name" value="Winged helix-like DNA-binding domain superfamily/Winged helix DNA-binding domain"/>
    <property type="match status" value="1"/>
</dbReference>
<dbReference type="Pfam" id="PF07453">
    <property type="entry name" value="NUMOD1"/>
    <property type="match status" value="1"/>
</dbReference>
<evidence type="ECO:0000259" key="1">
    <source>
        <dbReference type="Pfam" id="PF07453"/>
    </source>
</evidence>
<dbReference type="RefSeq" id="WP_107590344.1">
    <property type="nucleotide sequence ID" value="NZ_JANILE010000004.1"/>
</dbReference>
<accession>A0A2T4STN5</accession>
<dbReference type="SUPFAM" id="SSF64496">
    <property type="entry name" value="DNA-binding domain of intron-encoded endonucleases"/>
    <property type="match status" value="1"/>
</dbReference>
<dbReference type="EMBL" id="QYJN01000006">
    <property type="protein sequence ID" value="RIP33153.1"/>
    <property type="molecule type" value="Genomic_DNA"/>
</dbReference>
<evidence type="ECO:0000313" key="5">
    <source>
        <dbReference type="Proteomes" id="UP000283576"/>
    </source>
</evidence>
<evidence type="ECO:0000313" key="4">
    <source>
        <dbReference type="Proteomes" id="UP000265541"/>
    </source>
</evidence>
<organism evidence="2 5">
    <name type="scientific">Staphylococcus gallinarum</name>
    <dbReference type="NCBI Taxonomy" id="1293"/>
    <lineage>
        <taxon>Bacteria</taxon>
        <taxon>Bacillati</taxon>
        <taxon>Bacillota</taxon>
        <taxon>Bacilli</taxon>
        <taxon>Bacillales</taxon>
        <taxon>Staphylococcaceae</taxon>
        <taxon>Staphylococcus</taxon>
    </lineage>
</organism>
<proteinExistence type="predicted"/>
<evidence type="ECO:0000313" key="2">
    <source>
        <dbReference type="EMBL" id="RIL41103.1"/>
    </source>
</evidence>
<dbReference type="EMBL" id="QXRZ01000016">
    <property type="protein sequence ID" value="RIL41103.1"/>
    <property type="molecule type" value="Genomic_DNA"/>
</dbReference>
<comment type="caution">
    <text evidence="2">The sequence shown here is derived from an EMBL/GenBank/DDBJ whole genome shotgun (WGS) entry which is preliminary data.</text>
</comment>
<dbReference type="InterPro" id="IPR010896">
    <property type="entry name" value="NUMOD1"/>
</dbReference>
<dbReference type="SMART" id="SM00497">
    <property type="entry name" value="IENR1"/>
    <property type="match status" value="1"/>
</dbReference>
<dbReference type="Proteomes" id="UP000283576">
    <property type="component" value="Unassembled WGS sequence"/>
</dbReference>
<evidence type="ECO:0000313" key="3">
    <source>
        <dbReference type="EMBL" id="RIP33153.1"/>
    </source>
</evidence>
<protein>
    <recommendedName>
        <fullName evidence="1">Nuclease-associated modular DNA-binding 1 domain-containing protein</fullName>
    </recommendedName>
</protein>
<dbReference type="Proteomes" id="UP000265541">
    <property type="component" value="Unassembled WGS sequence"/>
</dbReference>
<reference evidence="4 5" key="1">
    <citation type="journal article" date="2016" name="Front. Microbiol.">
        <title>Comprehensive Phylogenetic Analysis of Bovine Non-aureus Staphylococci Species Based on Whole-Genome Sequencing.</title>
        <authorList>
            <person name="Naushad S."/>
            <person name="Barkema H.W."/>
            <person name="Luby C."/>
            <person name="Condas L.A."/>
            <person name="Nobrega D.B."/>
            <person name="Carson D.A."/>
            <person name="De Buck J."/>
        </authorList>
    </citation>
    <scope>NUCLEOTIDE SEQUENCE [LARGE SCALE GENOMIC DNA]</scope>
    <source>
        <strain evidence="2 5">SNUC 1388</strain>
        <strain evidence="3 4">SNUC 4781</strain>
    </source>
</reference>
<dbReference type="InterPro" id="IPR036388">
    <property type="entry name" value="WH-like_DNA-bd_sf"/>
</dbReference>
<feature type="domain" description="Nuclease-associated modular DNA-binding 1" evidence="1">
    <location>
        <begin position="127"/>
        <end position="162"/>
    </location>
</feature>
<dbReference type="InterPro" id="IPR003647">
    <property type="entry name" value="Intron_nuc_1_rpt"/>
</dbReference>
<gene>
    <name evidence="2" type="ORF">BUZ01_13605</name>
    <name evidence="3" type="ORF">BUZ14_11515</name>
</gene>
<reference evidence="3" key="2">
    <citation type="submission" date="2018-09" db="EMBL/GenBank/DDBJ databases">
        <authorList>
            <person name="Parvin R."/>
            <person name="Begum J.A."/>
            <person name="Chowdhury E.H."/>
            <person name="Islam M.R."/>
            <person name="Harder T."/>
        </authorList>
    </citation>
    <scope>NUCLEOTIDE SEQUENCE</scope>
    <source>
        <strain evidence="3">SNUC 4781</strain>
    </source>
</reference>
<name>A0A2T4STN5_STAGA</name>
<dbReference type="OrthoDB" id="9955902at2"/>
<sequence length="197" mass="23787">MRESRLGITKGLNYNDKNYYNEYRKRYTKTPDGYLRNLYHAMRCRNRNKGFGELPFTLKDFVDKYSKHYDFVRLFENYKNNNFDKLYAPSVDRINPKLGYFYENMQFISWKENKDKGFIERKLTKSIPVNMFDYKTGEFLMTFSSAHEASRYIGAQQSNIVKNLKGIRNRVKNYNFEYADEQESDIYLKIKSVLRKC</sequence>
<dbReference type="AlphaFoldDB" id="A0A2T4STN5"/>